<feature type="active site" evidence="9">
    <location>
        <position position="81"/>
    </location>
</feature>
<feature type="binding site" evidence="8">
    <location>
        <begin position="82"/>
        <end position="83"/>
    </location>
    <ligand>
        <name>substrate</name>
    </ligand>
</feature>
<comment type="similarity">
    <text evidence="2 8">Belongs to the diaminopimelate epimerase family.</text>
</comment>
<protein>
    <recommendedName>
        <fullName evidence="3 8">Diaminopimelate epimerase</fullName>
        <shortName evidence="8">DAP epimerase</shortName>
        <ecNumber evidence="3 8">5.1.1.7</ecNumber>
    </recommendedName>
    <alternativeName>
        <fullName evidence="8">PLP-independent amino acid racemase</fullName>
    </alternativeName>
</protein>
<dbReference type="EC" id="5.1.1.7" evidence="3 8"/>
<dbReference type="PANTHER" id="PTHR31689">
    <property type="entry name" value="DIAMINOPIMELATE EPIMERASE, CHLOROPLASTIC"/>
    <property type="match status" value="1"/>
</dbReference>
<organism evidence="10 11">
    <name type="scientific">Flavobacterium chungnamense</name>
    <dbReference type="NCBI Taxonomy" id="706182"/>
    <lineage>
        <taxon>Bacteria</taxon>
        <taxon>Pseudomonadati</taxon>
        <taxon>Bacteroidota</taxon>
        <taxon>Flavobacteriia</taxon>
        <taxon>Flavobacteriales</taxon>
        <taxon>Flavobacteriaceae</taxon>
        <taxon>Flavobacterium</taxon>
    </lineage>
</organism>
<comment type="pathway">
    <text evidence="1 8">Amino-acid biosynthesis; L-lysine biosynthesis via DAP pathway; DL-2,6-diaminopimelate from LL-2,6-diaminopimelate: step 1/1.</text>
</comment>
<comment type="subcellular location">
    <subcellularLocation>
        <location evidence="8">Cytoplasm</location>
    </subcellularLocation>
</comment>
<dbReference type="Pfam" id="PF01678">
    <property type="entry name" value="DAP_epimerase"/>
    <property type="match status" value="2"/>
</dbReference>
<evidence type="ECO:0000256" key="1">
    <source>
        <dbReference type="ARBA" id="ARBA00005196"/>
    </source>
</evidence>
<dbReference type="PROSITE" id="PS01326">
    <property type="entry name" value="DAP_EPIMERASE"/>
    <property type="match status" value="1"/>
</dbReference>
<feature type="binding site" evidence="8">
    <location>
        <position position="72"/>
    </location>
    <ligand>
        <name>substrate</name>
    </ligand>
</feature>
<evidence type="ECO:0000313" key="11">
    <source>
        <dbReference type="Proteomes" id="UP001500426"/>
    </source>
</evidence>
<feature type="binding site" evidence="8">
    <location>
        <position position="178"/>
    </location>
    <ligand>
        <name>substrate</name>
    </ligand>
</feature>
<feature type="site" description="Could be important to modulate the pK values of the two catalytic cysteine residues" evidence="8">
    <location>
        <position position="196"/>
    </location>
</feature>
<evidence type="ECO:0000256" key="7">
    <source>
        <dbReference type="ARBA" id="ARBA00051712"/>
    </source>
</evidence>
<dbReference type="NCBIfam" id="TIGR00652">
    <property type="entry name" value="DapF"/>
    <property type="match status" value="1"/>
</dbReference>
<comment type="function">
    <text evidence="8">Catalyzes the stereoinversion of LL-2,6-diaminopimelate (L,L-DAP) to meso-diaminopimelate (meso-DAP), a precursor of L-lysine and an essential component of the bacterial peptidoglycan.</text>
</comment>
<dbReference type="Proteomes" id="UP001500426">
    <property type="component" value="Unassembled WGS sequence"/>
</dbReference>
<keyword evidence="5 8" id="KW-0457">Lysine biosynthesis</keyword>
<dbReference type="InterPro" id="IPR001653">
    <property type="entry name" value="DAP_epimerase_DapF"/>
</dbReference>
<dbReference type="PANTHER" id="PTHR31689:SF0">
    <property type="entry name" value="DIAMINOPIMELATE EPIMERASE"/>
    <property type="match status" value="1"/>
</dbReference>
<dbReference type="Gene3D" id="3.10.310.10">
    <property type="entry name" value="Diaminopimelate Epimerase, Chain A, domain 1"/>
    <property type="match status" value="2"/>
</dbReference>
<evidence type="ECO:0000256" key="9">
    <source>
        <dbReference type="PROSITE-ProRule" id="PRU10125"/>
    </source>
</evidence>
<evidence type="ECO:0000313" key="10">
    <source>
        <dbReference type="EMBL" id="GAA4042987.1"/>
    </source>
</evidence>
<reference evidence="11" key="1">
    <citation type="journal article" date="2019" name="Int. J. Syst. Evol. Microbiol.">
        <title>The Global Catalogue of Microorganisms (GCM) 10K type strain sequencing project: providing services to taxonomists for standard genome sequencing and annotation.</title>
        <authorList>
            <consortium name="The Broad Institute Genomics Platform"/>
            <consortium name="The Broad Institute Genome Sequencing Center for Infectious Disease"/>
            <person name="Wu L."/>
            <person name="Ma J."/>
        </authorList>
    </citation>
    <scope>NUCLEOTIDE SEQUENCE [LARGE SCALE GENOMIC DNA]</scope>
    <source>
        <strain evidence="11">JCM 17068</strain>
    </source>
</reference>
<feature type="binding site" evidence="8">
    <location>
        <begin position="207"/>
        <end position="208"/>
    </location>
    <ligand>
        <name>substrate</name>
    </ligand>
</feature>
<keyword evidence="4 8" id="KW-0028">Amino-acid biosynthesis</keyword>
<comment type="subunit">
    <text evidence="8">Homodimer.</text>
</comment>
<dbReference type="InterPro" id="IPR018510">
    <property type="entry name" value="DAP_epimerase_AS"/>
</dbReference>
<comment type="catalytic activity">
    <reaction evidence="7 8">
        <text>(2S,6S)-2,6-diaminopimelate = meso-2,6-diaminopimelate</text>
        <dbReference type="Rhea" id="RHEA:15393"/>
        <dbReference type="ChEBI" id="CHEBI:57609"/>
        <dbReference type="ChEBI" id="CHEBI:57791"/>
        <dbReference type="EC" id="5.1.1.7"/>
    </reaction>
</comment>
<accession>A0ABP7UGN8</accession>
<feature type="active site" description="Proton donor" evidence="8">
    <location>
        <position position="81"/>
    </location>
</feature>
<comment type="caution">
    <text evidence="10">The sequence shown here is derived from an EMBL/GenBank/DDBJ whole genome shotgun (WGS) entry which is preliminary data.</text>
</comment>
<sequence length="267" mass="29658">MQLKFYKYQGTGNDFVMIDNRQNLFPKNDTKLIERLCDRRFGIGADGLILLENDNSTDLSTEKVDFRMVYYNSDGNESSMCGNGGRCLVAFAKSLNVINNNATFIATDGLHHATIDENGIVSLQMKDVDEVKIDTEYVFLNTGSPHHVTLVNDLENYNVKENGVEIRYSDLYGKAGSNVNFVNQISDNHFRLRTYERGVEDETLSCGTGATATAIAMNVIGKTNSNSIDINVEGGKLKVTFEKADKGFEKVFLIGPATFVFEGIIEI</sequence>
<feature type="binding site" evidence="8">
    <location>
        <begin position="196"/>
        <end position="197"/>
    </location>
    <ligand>
        <name>substrate</name>
    </ligand>
</feature>
<keyword evidence="11" id="KW-1185">Reference proteome</keyword>
<name>A0ABP7UGN8_9FLAO</name>
<keyword evidence="8" id="KW-0963">Cytoplasm</keyword>
<evidence type="ECO:0000256" key="8">
    <source>
        <dbReference type="HAMAP-Rule" id="MF_00197"/>
    </source>
</evidence>
<keyword evidence="6 8" id="KW-0413">Isomerase</keyword>
<dbReference type="SUPFAM" id="SSF54506">
    <property type="entry name" value="Diaminopimelate epimerase-like"/>
    <property type="match status" value="2"/>
</dbReference>
<dbReference type="RefSeq" id="WP_345090195.1">
    <property type="nucleotide sequence ID" value="NZ_BAABCS010000004.1"/>
</dbReference>
<feature type="active site" description="Proton acceptor" evidence="8">
    <location>
        <position position="206"/>
    </location>
</feature>
<evidence type="ECO:0000256" key="6">
    <source>
        <dbReference type="ARBA" id="ARBA00023235"/>
    </source>
</evidence>
<evidence type="ECO:0000256" key="4">
    <source>
        <dbReference type="ARBA" id="ARBA00022605"/>
    </source>
</evidence>
<evidence type="ECO:0000256" key="5">
    <source>
        <dbReference type="ARBA" id="ARBA00023154"/>
    </source>
</evidence>
<gene>
    <name evidence="8 10" type="primary">dapF</name>
    <name evidence="10" type="ORF">GCM10022388_04920</name>
</gene>
<dbReference type="EMBL" id="BAABCS010000004">
    <property type="protein sequence ID" value="GAA4042987.1"/>
    <property type="molecule type" value="Genomic_DNA"/>
</dbReference>
<feature type="site" description="Could be important to modulate the pK values of the two catalytic cysteine residues" evidence="8">
    <location>
        <position position="146"/>
    </location>
</feature>
<feature type="binding site" evidence="8">
    <location>
        <position position="13"/>
    </location>
    <ligand>
        <name>substrate</name>
    </ligand>
</feature>
<evidence type="ECO:0000256" key="2">
    <source>
        <dbReference type="ARBA" id="ARBA00010219"/>
    </source>
</evidence>
<proteinExistence type="inferred from homology"/>
<comment type="caution">
    <text evidence="8">Lacks conserved residue(s) required for the propagation of feature annotation.</text>
</comment>
<dbReference type="HAMAP" id="MF_00197">
    <property type="entry name" value="DAP_epimerase"/>
    <property type="match status" value="1"/>
</dbReference>
<evidence type="ECO:0000256" key="3">
    <source>
        <dbReference type="ARBA" id="ARBA00013080"/>
    </source>
</evidence>